<dbReference type="Pfam" id="PF01408">
    <property type="entry name" value="GFO_IDH_MocA"/>
    <property type="match status" value="1"/>
</dbReference>
<dbReference type="PANTHER" id="PTHR43377">
    <property type="entry name" value="BILIVERDIN REDUCTASE A"/>
    <property type="match status" value="1"/>
</dbReference>
<reference evidence="2" key="1">
    <citation type="submission" date="2018-05" db="EMBL/GenBank/DDBJ databases">
        <authorList>
            <person name="Lanie J.A."/>
            <person name="Ng W.-L."/>
            <person name="Kazmierczak K.M."/>
            <person name="Andrzejewski T.M."/>
            <person name="Davidsen T.M."/>
            <person name="Wayne K.J."/>
            <person name="Tettelin H."/>
            <person name="Glass J.I."/>
            <person name="Rusch D."/>
            <person name="Podicherti R."/>
            <person name="Tsui H.-C.T."/>
            <person name="Winkler M.E."/>
        </authorList>
    </citation>
    <scope>NUCLEOTIDE SEQUENCE</scope>
</reference>
<evidence type="ECO:0000259" key="1">
    <source>
        <dbReference type="Pfam" id="PF01408"/>
    </source>
</evidence>
<proteinExistence type="predicted"/>
<accession>A0A382YT10</accession>
<feature type="non-terminal residue" evidence="2">
    <location>
        <position position="111"/>
    </location>
</feature>
<dbReference type="EMBL" id="UINC01178284">
    <property type="protein sequence ID" value="SVD86353.1"/>
    <property type="molecule type" value="Genomic_DNA"/>
</dbReference>
<dbReference type="SUPFAM" id="SSF51735">
    <property type="entry name" value="NAD(P)-binding Rossmann-fold domains"/>
    <property type="match status" value="1"/>
</dbReference>
<dbReference type="InterPro" id="IPR051450">
    <property type="entry name" value="Gfo/Idh/MocA_Oxidoreductases"/>
</dbReference>
<feature type="domain" description="Gfo/Idh/MocA-like oxidoreductase N-terminal" evidence="1">
    <location>
        <begin position="6"/>
        <end position="110"/>
    </location>
</feature>
<protein>
    <recommendedName>
        <fullName evidence="1">Gfo/Idh/MocA-like oxidoreductase N-terminal domain-containing protein</fullName>
    </recommendedName>
</protein>
<dbReference type="PANTHER" id="PTHR43377:SF1">
    <property type="entry name" value="BILIVERDIN REDUCTASE A"/>
    <property type="match status" value="1"/>
</dbReference>
<organism evidence="2">
    <name type="scientific">marine metagenome</name>
    <dbReference type="NCBI Taxonomy" id="408172"/>
    <lineage>
        <taxon>unclassified sequences</taxon>
        <taxon>metagenomes</taxon>
        <taxon>ecological metagenomes</taxon>
    </lineage>
</organism>
<name>A0A382YT10_9ZZZZ</name>
<gene>
    <name evidence="2" type="ORF">METZ01_LOCUS439207</name>
</gene>
<dbReference type="AlphaFoldDB" id="A0A382YT10"/>
<dbReference type="Gene3D" id="3.40.50.720">
    <property type="entry name" value="NAD(P)-binding Rossmann-like Domain"/>
    <property type="match status" value="1"/>
</dbReference>
<dbReference type="InterPro" id="IPR036291">
    <property type="entry name" value="NAD(P)-bd_dom_sf"/>
</dbReference>
<sequence length="111" mass="11968">LSKRPNILVIGVGSIGERHLRCFKSTDRCDMALCETLLDRRDGVAMEYGVAGYASIEEALDAQSFDAAIIAVPAPFHVPLATQLTGHGLHLLIEKPLATTLEGVTELLQLI</sequence>
<dbReference type="GO" id="GO:0000166">
    <property type="term" value="F:nucleotide binding"/>
    <property type="evidence" value="ECO:0007669"/>
    <property type="project" value="InterPro"/>
</dbReference>
<feature type="non-terminal residue" evidence="2">
    <location>
        <position position="1"/>
    </location>
</feature>
<dbReference type="InterPro" id="IPR000683">
    <property type="entry name" value="Gfo/Idh/MocA-like_OxRdtase_N"/>
</dbReference>
<evidence type="ECO:0000313" key="2">
    <source>
        <dbReference type="EMBL" id="SVD86353.1"/>
    </source>
</evidence>